<sequence>MTRRETDAPARRIPHPTLRIATNAPCASAGTGHSWQLAGQSGTETGRVASFGPCGAPTTGRKWQYGGLERGGGRADGGTVGMLPTVVSAQGPAPTTSGNTRAGRDPTASAATAPTDDASARHPPPTPANCHESTVREHHDGAFVATRRAVGHGDGSCCQFRPVRGARDGPKVATHEPDGTRPRVRRRRRRMTRARVIRHPPLRIATKAPCASAGTGHSWQLAGRPGAYVAHGGGCAGLSTHHEWQHNGRGRGTGRGGGGRHAPPRRRP</sequence>
<proteinExistence type="predicted"/>
<dbReference type="AlphaFoldDB" id="A0A852SJI3"/>
<organism evidence="2 3">
    <name type="scientific">Agromyces atrinae</name>
    <dbReference type="NCBI Taxonomy" id="592376"/>
    <lineage>
        <taxon>Bacteria</taxon>
        <taxon>Bacillati</taxon>
        <taxon>Actinomycetota</taxon>
        <taxon>Actinomycetes</taxon>
        <taxon>Micrococcales</taxon>
        <taxon>Microbacteriaceae</taxon>
        <taxon>Agromyces</taxon>
    </lineage>
</organism>
<feature type="compositionally biased region" description="Gly residues" evidence="1">
    <location>
        <begin position="250"/>
        <end position="260"/>
    </location>
</feature>
<evidence type="ECO:0000313" key="2">
    <source>
        <dbReference type="EMBL" id="NYD68201.1"/>
    </source>
</evidence>
<accession>A0A852SJI3</accession>
<dbReference type="EMBL" id="JACCBI010000001">
    <property type="protein sequence ID" value="NYD68201.1"/>
    <property type="molecule type" value="Genomic_DNA"/>
</dbReference>
<evidence type="ECO:0000256" key="1">
    <source>
        <dbReference type="SAM" id="MobiDB-lite"/>
    </source>
</evidence>
<feature type="region of interest" description="Disordered" evidence="1">
    <location>
        <begin position="161"/>
        <end position="189"/>
    </location>
</feature>
<feature type="region of interest" description="Disordered" evidence="1">
    <location>
        <begin position="240"/>
        <end position="268"/>
    </location>
</feature>
<reference evidence="2 3" key="1">
    <citation type="submission" date="2020-07" db="EMBL/GenBank/DDBJ databases">
        <title>Sequencing the genomes of 1000 actinobacteria strains.</title>
        <authorList>
            <person name="Klenk H.-P."/>
        </authorList>
    </citation>
    <scope>NUCLEOTIDE SEQUENCE [LARGE SCALE GENOMIC DNA]</scope>
    <source>
        <strain evidence="2 3">DSM 23870</strain>
    </source>
</reference>
<feature type="region of interest" description="Disordered" evidence="1">
    <location>
        <begin position="87"/>
        <end position="136"/>
    </location>
</feature>
<name>A0A852SJI3_9MICO</name>
<evidence type="ECO:0000313" key="3">
    <source>
        <dbReference type="Proteomes" id="UP000581087"/>
    </source>
</evidence>
<feature type="compositionally biased region" description="Low complexity" evidence="1">
    <location>
        <begin position="105"/>
        <end position="117"/>
    </location>
</feature>
<protein>
    <submittedName>
        <fullName evidence="2">Uncharacterized protein</fullName>
    </submittedName>
</protein>
<feature type="compositionally biased region" description="Basic and acidic residues" evidence="1">
    <location>
        <begin position="165"/>
        <end position="181"/>
    </location>
</feature>
<gene>
    <name evidence="2" type="ORF">BJ972_002720</name>
</gene>
<dbReference type="Proteomes" id="UP000581087">
    <property type="component" value="Unassembled WGS sequence"/>
</dbReference>
<comment type="caution">
    <text evidence="2">The sequence shown here is derived from an EMBL/GenBank/DDBJ whole genome shotgun (WGS) entry which is preliminary data.</text>
</comment>